<keyword evidence="4" id="KW-0235">DNA replication</keyword>
<reference evidence="7 8" key="1">
    <citation type="submission" date="2009-12" db="EMBL/GenBank/DDBJ databases">
        <title>The draft genome of Batrachochytrium dendrobatidis.</title>
        <authorList>
            <consortium name="US DOE Joint Genome Institute (JGI-PGF)"/>
            <person name="Kuo A."/>
            <person name="Salamov A."/>
            <person name="Schmutz J."/>
            <person name="Lucas S."/>
            <person name="Pitluck S."/>
            <person name="Rosenblum E."/>
            <person name="Stajich J."/>
            <person name="Eisen M."/>
            <person name="Grigoriev I.V."/>
        </authorList>
    </citation>
    <scope>NUCLEOTIDE SEQUENCE [LARGE SCALE GENOMIC DNA]</scope>
    <source>
        <strain evidence="8">JAM81 / FGSC 10211</strain>
    </source>
</reference>
<dbReference type="InParanoid" id="F4P839"/>
<keyword evidence="8" id="KW-1185">Reference proteome</keyword>
<dbReference type="GeneID" id="18239094"/>
<dbReference type="GO" id="GO:0000727">
    <property type="term" value="P:double-strand break repair via break-induced replication"/>
    <property type="evidence" value="ECO:0000318"/>
    <property type="project" value="GO_Central"/>
</dbReference>
<evidence type="ECO:0000256" key="1">
    <source>
        <dbReference type="ARBA" id="ARBA00004123"/>
    </source>
</evidence>
<dbReference type="PANTHER" id="PTHR21206">
    <property type="entry name" value="SLD5 PROTEIN"/>
    <property type="match status" value="1"/>
</dbReference>
<dbReference type="GO" id="GO:0000811">
    <property type="term" value="C:GINS complex"/>
    <property type="evidence" value="ECO:0000318"/>
    <property type="project" value="GO_Central"/>
</dbReference>
<dbReference type="CDD" id="cd21692">
    <property type="entry name" value="GINS_B_Sld5"/>
    <property type="match status" value="1"/>
</dbReference>
<dbReference type="InterPro" id="IPR031633">
    <property type="entry name" value="SLD5_C"/>
</dbReference>
<keyword evidence="5" id="KW-0539">Nucleus</keyword>
<dbReference type="AlphaFoldDB" id="F4P839"/>
<dbReference type="CDD" id="cd11711">
    <property type="entry name" value="GINS_A_Sld5"/>
    <property type="match status" value="1"/>
</dbReference>
<organism evidence="7 8">
    <name type="scientific">Batrachochytrium dendrobatidis (strain JAM81 / FGSC 10211)</name>
    <name type="common">Frog chytrid fungus</name>
    <dbReference type="NCBI Taxonomy" id="684364"/>
    <lineage>
        <taxon>Eukaryota</taxon>
        <taxon>Fungi</taxon>
        <taxon>Fungi incertae sedis</taxon>
        <taxon>Chytridiomycota</taxon>
        <taxon>Chytridiomycota incertae sedis</taxon>
        <taxon>Chytridiomycetes</taxon>
        <taxon>Rhizophydiales</taxon>
        <taxon>Rhizophydiales incertae sedis</taxon>
        <taxon>Batrachochytrium</taxon>
    </lineage>
</organism>
<evidence type="ECO:0000256" key="5">
    <source>
        <dbReference type="ARBA" id="ARBA00023242"/>
    </source>
</evidence>
<dbReference type="FunCoup" id="F4P839">
    <property type="interactions" value="468"/>
</dbReference>
<dbReference type="Pfam" id="PF05916">
    <property type="entry name" value="Sld5"/>
    <property type="match status" value="1"/>
</dbReference>
<name>F4P839_BATDJ</name>
<proteinExistence type="inferred from homology"/>
<evidence type="ECO:0000256" key="2">
    <source>
        <dbReference type="ARBA" id="ARBA00008187"/>
    </source>
</evidence>
<dbReference type="Proteomes" id="UP000007241">
    <property type="component" value="Unassembled WGS sequence"/>
</dbReference>
<dbReference type="InterPro" id="IPR038749">
    <property type="entry name" value="Sld5_GINS_A"/>
</dbReference>
<gene>
    <name evidence="7" type="ORF">BATDEDRAFT_26664</name>
</gene>
<dbReference type="InterPro" id="IPR021151">
    <property type="entry name" value="GINS_A"/>
</dbReference>
<evidence type="ECO:0000256" key="3">
    <source>
        <dbReference type="ARBA" id="ARBA00014804"/>
    </source>
</evidence>
<dbReference type="GO" id="GO:0006261">
    <property type="term" value="P:DNA-templated DNA replication"/>
    <property type="evidence" value="ECO:0007669"/>
    <property type="project" value="InterPro"/>
</dbReference>
<comment type="subcellular location">
    <subcellularLocation>
        <location evidence="1">Nucleus</location>
    </subcellularLocation>
</comment>
<dbReference type="SUPFAM" id="SSF158573">
    <property type="entry name" value="GINS helical bundle-like"/>
    <property type="match status" value="1"/>
</dbReference>
<dbReference type="STRING" id="684364.F4P839"/>
<sequence>MIGSDAELDEILNAGENIQPIQKPPAADIYQSMIRAWVNEKAAPDLLPFQHDLVSQLRFIVETQQEGVHLRYSGQPTFNFLKFIYGLELERIKFVLRSYIRLRLGKIQHMTIYLLSDPELRMCMSDEELFFAERFQTLIQTYHKGSYLGNLSKQWQALDSDEMPFITVMKPDLDTAVFCRVTQDVGDLQINEISKAYQRVFQATFLFKSSHVKIDKFDTRPVH</sequence>
<protein>
    <recommendedName>
        <fullName evidence="3">DNA replication complex GINS protein SLD5</fullName>
    </recommendedName>
</protein>
<feature type="domain" description="GINS subunit" evidence="6">
    <location>
        <begin position="77"/>
        <end position="143"/>
    </location>
</feature>
<dbReference type="Gene3D" id="1.20.58.1030">
    <property type="match status" value="1"/>
</dbReference>
<dbReference type="HOGENOM" id="CLU_071893_0_0_1"/>
<dbReference type="InterPro" id="IPR008591">
    <property type="entry name" value="GINS_Sld5"/>
</dbReference>
<comment type="similarity">
    <text evidence="2">Belongs to the GINS4/SLD5 family.</text>
</comment>
<evidence type="ECO:0000313" key="7">
    <source>
        <dbReference type="EMBL" id="EGF78739.1"/>
    </source>
</evidence>
<dbReference type="OMA" id="NIMESME"/>
<dbReference type="OrthoDB" id="338231at2759"/>
<dbReference type="InterPro" id="IPR036224">
    <property type="entry name" value="GINS_bundle-like_dom_sf"/>
</dbReference>
<dbReference type="EMBL" id="GL882888">
    <property type="protein sequence ID" value="EGF78739.1"/>
    <property type="molecule type" value="Genomic_DNA"/>
</dbReference>
<dbReference type="RefSeq" id="XP_006680729.1">
    <property type="nucleotide sequence ID" value="XM_006680666.1"/>
</dbReference>
<evidence type="ECO:0000259" key="6">
    <source>
        <dbReference type="Pfam" id="PF05916"/>
    </source>
</evidence>
<evidence type="ECO:0000256" key="4">
    <source>
        <dbReference type="ARBA" id="ARBA00022705"/>
    </source>
</evidence>
<evidence type="ECO:0000313" key="8">
    <source>
        <dbReference type="Proteomes" id="UP000007241"/>
    </source>
</evidence>
<dbReference type="PANTHER" id="PTHR21206:SF0">
    <property type="entry name" value="DNA REPLICATION COMPLEX GINS PROTEIN SLD5"/>
    <property type="match status" value="1"/>
</dbReference>
<accession>F4P839</accession>